<reference evidence="1 2" key="1">
    <citation type="journal article" date="2023" name="Arcadia Sci">
        <title>De novo assembly of a long-read Amblyomma americanum tick genome.</title>
        <authorList>
            <person name="Chou S."/>
            <person name="Poskanzer K.E."/>
            <person name="Rollins M."/>
            <person name="Thuy-Boun P.S."/>
        </authorList>
    </citation>
    <scope>NUCLEOTIDE SEQUENCE [LARGE SCALE GENOMIC DNA]</scope>
    <source>
        <strain evidence="1">F_SG_1</strain>
        <tissue evidence="1">Salivary glands</tissue>
    </source>
</reference>
<gene>
    <name evidence="1" type="ORF">V5799_024141</name>
</gene>
<dbReference type="EMBL" id="JARKHS020018046">
    <property type="protein sequence ID" value="KAK8772615.1"/>
    <property type="molecule type" value="Genomic_DNA"/>
</dbReference>
<evidence type="ECO:0000313" key="1">
    <source>
        <dbReference type="EMBL" id="KAK8772615.1"/>
    </source>
</evidence>
<protein>
    <submittedName>
        <fullName evidence="1">Uncharacterized protein</fullName>
    </submittedName>
</protein>
<name>A0AAQ4ECY6_AMBAM</name>
<dbReference type="AlphaFoldDB" id="A0AAQ4ECY6"/>
<keyword evidence="2" id="KW-1185">Reference proteome</keyword>
<proteinExistence type="predicted"/>
<sequence>MPYHRPLDSVSVSLAFQHLQRSALVCQRQRKMNLRTMFMMECCLHKLRVLFEHQKRESKRWLTLRRKLS</sequence>
<dbReference type="Proteomes" id="UP001321473">
    <property type="component" value="Unassembled WGS sequence"/>
</dbReference>
<organism evidence="1 2">
    <name type="scientific">Amblyomma americanum</name>
    <name type="common">Lone star tick</name>
    <dbReference type="NCBI Taxonomy" id="6943"/>
    <lineage>
        <taxon>Eukaryota</taxon>
        <taxon>Metazoa</taxon>
        <taxon>Ecdysozoa</taxon>
        <taxon>Arthropoda</taxon>
        <taxon>Chelicerata</taxon>
        <taxon>Arachnida</taxon>
        <taxon>Acari</taxon>
        <taxon>Parasitiformes</taxon>
        <taxon>Ixodida</taxon>
        <taxon>Ixodoidea</taxon>
        <taxon>Ixodidae</taxon>
        <taxon>Amblyomminae</taxon>
        <taxon>Amblyomma</taxon>
    </lineage>
</organism>
<accession>A0AAQ4ECY6</accession>
<evidence type="ECO:0000313" key="2">
    <source>
        <dbReference type="Proteomes" id="UP001321473"/>
    </source>
</evidence>
<comment type="caution">
    <text evidence="1">The sequence shown here is derived from an EMBL/GenBank/DDBJ whole genome shotgun (WGS) entry which is preliminary data.</text>
</comment>